<protein>
    <submittedName>
        <fullName evidence="2">DUF4124 domain-containing protein</fullName>
    </submittedName>
</protein>
<evidence type="ECO:0000313" key="3">
    <source>
        <dbReference type="Proteomes" id="UP001529491"/>
    </source>
</evidence>
<sequence length="169" mass="19835">MSKIILSVICLSLSISVQATSSIYKCFKDDKIVFSQHSCPADFRQHEIEYEFGITTETDSDKPISTQDPLQALFQKGVISKERLLQLVDGEVYRLNQENSYYEILRVSELQKLERSRYWQKKEVDHPEFTLAKQKMNEHFDNLIKSNTSMIEQLLKRKHQITQPINFTD</sequence>
<accession>A0ABZ0JZB7</accession>
<name>A0ABZ0JZB7_9GAMM</name>
<organism evidence="2 3">
    <name type="scientific">Shewanella youngdeokensis</name>
    <dbReference type="NCBI Taxonomy" id="2999068"/>
    <lineage>
        <taxon>Bacteria</taxon>
        <taxon>Pseudomonadati</taxon>
        <taxon>Pseudomonadota</taxon>
        <taxon>Gammaproteobacteria</taxon>
        <taxon>Alteromonadales</taxon>
        <taxon>Shewanellaceae</taxon>
        <taxon>Shewanella</taxon>
    </lineage>
</organism>
<proteinExistence type="predicted"/>
<feature type="chain" id="PRO_5046605971" evidence="1">
    <location>
        <begin position="20"/>
        <end position="169"/>
    </location>
</feature>
<evidence type="ECO:0000313" key="2">
    <source>
        <dbReference type="EMBL" id="WOT05644.1"/>
    </source>
</evidence>
<evidence type="ECO:0000256" key="1">
    <source>
        <dbReference type="SAM" id="SignalP"/>
    </source>
</evidence>
<dbReference type="Proteomes" id="UP001529491">
    <property type="component" value="Chromosome"/>
</dbReference>
<reference evidence="2 3" key="1">
    <citation type="submission" date="2023-10" db="EMBL/GenBank/DDBJ databases">
        <title>Complete genome sequence of Shewanella sp. DAU334.</title>
        <authorList>
            <person name="Lee Y.-S."/>
            <person name="Jeong H.-R."/>
            <person name="Hwang E.-J."/>
            <person name="Choi Y.-L."/>
            <person name="Kim G.-D."/>
        </authorList>
    </citation>
    <scope>NUCLEOTIDE SEQUENCE [LARGE SCALE GENOMIC DNA]</scope>
    <source>
        <strain evidence="2 3">DAU334</strain>
    </source>
</reference>
<dbReference type="EMBL" id="CP136522">
    <property type="protein sequence ID" value="WOT05644.1"/>
    <property type="molecule type" value="Genomic_DNA"/>
</dbReference>
<keyword evidence="1" id="KW-0732">Signal</keyword>
<feature type="signal peptide" evidence="1">
    <location>
        <begin position="1"/>
        <end position="19"/>
    </location>
</feature>
<keyword evidence="3" id="KW-1185">Reference proteome</keyword>
<gene>
    <name evidence="2" type="ORF">RGE70_02095</name>
</gene>
<dbReference type="RefSeq" id="WP_310469906.1">
    <property type="nucleotide sequence ID" value="NZ_CP136522.1"/>
</dbReference>